<dbReference type="Gene3D" id="2.30.130.40">
    <property type="entry name" value="LON domain-like"/>
    <property type="match status" value="1"/>
</dbReference>
<comment type="caution">
    <text evidence="2">The sequence shown here is derived from an EMBL/GenBank/DDBJ whole genome shotgun (WGS) entry which is preliminary data.</text>
</comment>
<dbReference type="EMBL" id="JAMOIM010000003">
    <property type="protein sequence ID" value="MCW6507537.1"/>
    <property type="molecule type" value="Genomic_DNA"/>
</dbReference>
<evidence type="ECO:0000313" key="2">
    <source>
        <dbReference type="EMBL" id="MCW6507537.1"/>
    </source>
</evidence>
<dbReference type="SUPFAM" id="SSF88697">
    <property type="entry name" value="PUA domain-like"/>
    <property type="match status" value="1"/>
</dbReference>
<dbReference type="AlphaFoldDB" id="A0AA41YUY5"/>
<dbReference type="InterPro" id="IPR015947">
    <property type="entry name" value="PUA-like_sf"/>
</dbReference>
<accession>A0AA41YUY5</accession>
<organism evidence="2 3">
    <name type="scientific">Lichenifustis flavocetrariae</name>
    <dbReference type="NCBI Taxonomy" id="2949735"/>
    <lineage>
        <taxon>Bacteria</taxon>
        <taxon>Pseudomonadati</taxon>
        <taxon>Pseudomonadota</taxon>
        <taxon>Alphaproteobacteria</taxon>
        <taxon>Hyphomicrobiales</taxon>
        <taxon>Lichenihabitantaceae</taxon>
        <taxon>Lichenifustis</taxon>
    </lineage>
</organism>
<evidence type="ECO:0000313" key="3">
    <source>
        <dbReference type="Proteomes" id="UP001165667"/>
    </source>
</evidence>
<dbReference type="PANTHER" id="PTHR46732">
    <property type="entry name" value="ATP-DEPENDENT PROTEASE LA (LON) DOMAIN PROTEIN"/>
    <property type="match status" value="1"/>
</dbReference>
<keyword evidence="3" id="KW-1185">Reference proteome</keyword>
<dbReference type="Pfam" id="PF02190">
    <property type="entry name" value="LON_substr_bdg"/>
    <property type="match status" value="1"/>
</dbReference>
<dbReference type="InterPro" id="IPR046336">
    <property type="entry name" value="Lon_prtase_N_sf"/>
</dbReference>
<protein>
    <submittedName>
        <fullName evidence="2">LON peptidase substrate-binding domain-containing protein</fullName>
    </submittedName>
</protein>
<dbReference type="Proteomes" id="UP001165667">
    <property type="component" value="Unassembled WGS sequence"/>
</dbReference>
<dbReference type="PANTHER" id="PTHR46732:SF8">
    <property type="entry name" value="ATP-DEPENDENT PROTEASE LA (LON) DOMAIN PROTEIN"/>
    <property type="match status" value="1"/>
</dbReference>
<sequence>MSINDPYEGPQDLPETIPVFPLEGALLLPRGEMPLNVFEPRYVQMIDDALRGQRLIGMVQPDGDPDDQNARPSLYSCGCVGRITAFGESGDGRYMITLTGICRYRIVEELNVDTPYRQCRVDFETFRQDFDATDGEDDVDRASVIKTLRDFARANQLTVDWRGIDAAPNDALVNALAMMSPFGPREKQALLEAADLKSRADVLIAIAEIEMARRENDSAGLQ</sequence>
<gene>
    <name evidence="2" type="ORF">M8523_05820</name>
</gene>
<dbReference type="RefSeq" id="WP_282583907.1">
    <property type="nucleotide sequence ID" value="NZ_JAMOIM010000003.1"/>
</dbReference>
<reference evidence="2" key="1">
    <citation type="submission" date="2022-05" db="EMBL/GenBank/DDBJ databases">
        <authorList>
            <person name="Pankratov T."/>
        </authorList>
    </citation>
    <scope>NUCLEOTIDE SEQUENCE</scope>
    <source>
        <strain evidence="2">BP6-180914</strain>
    </source>
</reference>
<dbReference type="PROSITE" id="PS51787">
    <property type="entry name" value="LON_N"/>
    <property type="match status" value="1"/>
</dbReference>
<dbReference type="SMART" id="SM00464">
    <property type="entry name" value="LON"/>
    <property type="match status" value="1"/>
</dbReference>
<name>A0AA41YUY5_9HYPH</name>
<evidence type="ECO:0000259" key="1">
    <source>
        <dbReference type="PROSITE" id="PS51787"/>
    </source>
</evidence>
<dbReference type="InterPro" id="IPR003111">
    <property type="entry name" value="Lon_prtase_N"/>
</dbReference>
<proteinExistence type="predicted"/>
<feature type="domain" description="Lon N-terminal" evidence="1">
    <location>
        <begin position="17"/>
        <end position="211"/>
    </location>
</feature>